<comment type="similarity">
    <text evidence="1">Belongs to the HypD family.</text>
</comment>
<evidence type="ECO:0000313" key="5">
    <source>
        <dbReference type="Proteomes" id="UP000252107"/>
    </source>
</evidence>
<evidence type="ECO:0000313" key="4">
    <source>
        <dbReference type="EMBL" id="RCJ29080.1"/>
    </source>
</evidence>
<dbReference type="PIRSF" id="PIRSF005622">
    <property type="entry name" value="Hydrgn_mat_hypD"/>
    <property type="match status" value="1"/>
</dbReference>
<dbReference type="Gene3D" id="3.40.50.11750">
    <property type="entry name" value="HypD, alpha/beta domain 1"/>
    <property type="match status" value="2"/>
</dbReference>
<dbReference type="InterPro" id="IPR042243">
    <property type="entry name" value="HypD_1"/>
</dbReference>
<dbReference type="EMBL" id="LXQD01000295">
    <property type="protein sequence ID" value="RCJ29080.1"/>
    <property type="molecule type" value="Genomic_DNA"/>
</dbReference>
<name>A0A367QZJ2_9NOSO</name>
<protein>
    <submittedName>
        <fullName evidence="4">Hydrogenase formation protein HypD</fullName>
    </submittedName>
</protein>
<gene>
    <name evidence="4" type="ORF">A6770_01430</name>
</gene>
<dbReference type="Pfam" id="PF01924">
    <property type="entry name" value="HypD"/>
    <property type="match status" value="1"/>
</dbReference>
<accession>A0A367QZJ2</accession>
<reference evidence="4" key="1">
    <citation type="submission" date="2016-04" db="EMBL/GenBank/DDBJ databases">
        <authorList>
            <person name="Tabuchi Yagui T.R."/>
        </authorList>
    </citation>
    <scope>NUCLEOTIDE SEQUENCE [LARGE SCALE GENOMIC DNA]</scope>
    <source>
        <strain evidence="4">NIES-26</strain>
    </source>
</reference>
<keyword evidence="3" id="KW-0408">Iron</keyword>
<dbReference type="NCBIfam" id="TIGR00075">
    <property type="entry name" value="hypD"/>
    <property type="match status" value="1"/>
</dbReference>
<dbReference type="GO" id="GO:0005506">
    <property type="term" value="F:iron ion binding"/>
    <property type="evidence" value="ECO:0007669"/>
    <property type="project" value="TreeGrafter"/>
</dbReference>
<dbReference type="PANTHER" id="PTHR30149:SF0">
    <property type="entry name" value="HYDROGENASE MATURATION FACTOR HYPD"/>
    <property type="match status" value="1"/>
</dbReference>
<evidence type="ECO:0000256" key="1">
    <source>
        <dbReference type="ARBA" id="ARBA00007888"/>
    </source>
</evidence>
<keyword evidence="5" id="KW-1185">Reference proteome</keyword>
<keyword evidence="2" id="KW-0479">Metal-binding</keyword>
<dbReference type="PANTHER" id="PTHR30149">
    <property type="entry name" value="HYDROGENASE PROTEIN ASSEMBLY PROTEIN HYPD"/>
    <property type="match status" value="1"/>
</dbReference>
<dbReference type="AlphaFoldDB" id="A0A367QZJ2"/>
<evidence type="ECO:0000256" key="2">
    <source>
        <dbReference type="ARBA" id="ARBA00022723"/>
    </source>
</evidence>
<evidence type="ECO:0000256" key="3">
    <source>
        <dbReference type="ARBA" id="ARBA00023004"/>
    </source>
</evidence>
<dbReference type="Proteomes" id="UP000252107">
    <property type="component" value="Unassembled WGS sequence"/>
</dbReference>
<dbReference type="InterPro" id="IPR042244">
    <property type="entry name" value="HypD_2_sf"/>
</dbReference>
<dbReference type="GO" id="GO:0051604">
    <property type="term" value="P:protein maturation"/>
    <property type="evidence" value="ECO:0007669"/>
    <property type="project" value="TreeGrafter"/>
</dbReference>
<sequence>MKYVDEFREPEKAEALRCQIIKLSHQLEKPIKIMEVCGGHTHSIFKYGIEEILPEAIELIHGPGCPVCVMPKGRLDDAIAISQNHNVILATFGDTMRVPGSKTSLLQAKAQGADIRMVYSPLDSLQIAKDNPNKEIVFFALGFETTAPSTAFTIVQAAAEKIHNFSMFCNHVLVIPALQALLNNPDLQLDGFVGPGHVSMVIGTNPYEFISQQYHKPIVISGFEPLDILQSVWMLLQQLVENRCQVENQYNRLVQKAGNQVAINAMSKVFIVRENFDWRGLGDIPFSGLKIHPEYAKFDAELKFTIPNRKVADHKACQCGEILKGVLKPWQCKVFGTACTPETPIGTCMVSSEGACAAYYKYGRFSNFANKKLDEQQIVTLTP</sequence>
<proteinExistence type="inferred from homology"/>
<dbReference type="Gene3D" id="6.10.20.100">
    <property type="match status" value="1"/>
</dbReference>
<dbReference type="GO" id="GO:0070025">
    <property type="term" value="F:carbon monoxide binding"/>
    <property type="evidence" value="ECO:0007669"/>
    <property type="project" value="TreeGrafter"/>
</dbReference>
<dbReference type="GO" id="GO:0051539">
    <property type="term" value="F:4 iron, 4 sulfur cluster binding"/>
    <property type="evidence" value="ECO:0007669"/>
    <property type="project" value="TreeGrafter"/>
</dbReference>
<organism evidence="4 5">
    <name type="scientific">Nostoc minutum NIES-26</name>
    <dbReference type="NCBI Taxonomy" id="1844469"/>
    <lineage>
        <taxon>Bacteria</taxon>
        <taxon>Bacillati</taxon>
        <taxon>Cyanobacteriota</taxon>
        <taxon>Cyanophyceae</taxon>
        <taxon>Nostocales</taxon>
        <taxon>Nostocaceae</taxon>
        <taxon>Nostoc</taxon>
    </lineage>
</organism>
<comment type="caution">
    <text evidence="4">The sequence shown here is derived from an EMBL/GenBank/DDBJ whole genome shotgun (WGS) entry which is preliminary data.</text>
</comment>
<dbReference type="InterPro" id="IPR002780">
    <property type="entry name" value="Hyd_form_HypD"/>
</dbReference>